<sequence length="584" mass="63443">MSYLPRAIGLAAVELDDVDDERMTIDRGEEGRKKKTRHSDGGGWGGMPFAVRHRRTTNDERRTTNDERHVPIRPTLRRGTRCDAPPTPPPPRPGRAAHAGGGFAVSRGRRRRTIDRTSEGSFCPRGGGGWYEDDPPYDPPPTNDDDGSMESTRNVPRHATGNDRRRRRRRGEEPGGKLVVEPPRRGGAKERSTRKSTAIGVHGKGSDTRTLIDKYYYLAMACFLGSNARPVADPYDDTTDGRRDGRRECIRTYIRPSRATTGGDALVRKVENVGGRAGGRAGGNITPGPNLDGRFVLTWNPSLRTPIIRNPPNSGAFVGGGDGGWTNSPDPVRRGRDDVAHISLSHRDGRPPRPGGRRDAVSITGSIVAGAVPCYPGGVTFLPMRITDRRGGGGLGRNKKWSTAHHRTSFPAVGGRRYDVAPPPPSPMHDARGIPSTGTSRGGDPWRRRMPVEGNSGGGVEIFSRNRGLPAIVLTVNSREKSRHAPFALPSPNSRRAGVSIRSRSSDSWTCAADDDGERERQTPFPLTSPCDTVGLRIAASVRGRVSMREEGPYTGTTSRDPPQSPPFSRAVSDHTDLALSHRD</sequence>
<dbReference type="Proteomes" id="UP001530377">
    <property type="component" value="Unassembled WGS sequence"/>
</dbReference>
<protein>
    <submittedName>
        <fullName evidence="2">Uncharacterized protein</fullName>
    </submittedName>
</protein>
<evidence type="ECO:0000313" key="2">
    <source>
        <dbReference type="EMBL" id="KAL3811723.1"/>
    </source>
</evidence>
<evidence type="ECO:0000256" key="1">
    <source>
        <dbReference type="SAM" id="MobiDB-lite"/>
    </source>
</evidence>
<reference evidence="2 3" key="1">
    <citation type="submission" date="2024-10" db="EMBL/GenBank/DDBJ databases">
        <title>Updated reference genomes for cyclostephanoid diatoms.</title>
        <authorList>
            <person name="Roberts W.R."/>
            <person name="Alverson A.J."/>
        </authorList>
    </citation>
    <scope>NUCLEOTIDE SEQUENCE [LARGE SCALE GENOMIC DNA]</scope>
    <source>
        <strain evidence="2 3">AJA228-03</strain>
    </source>
</reference>
<evidence type="ECO:0000313" key="3">
    <source>
        <dbReference type="Proteomes" id="UP001530377"/>
    </source>
</evidence>
<organism evidence="2 3">
    <name type="scientific">Cyclostephanos tholiformis</name>
    <dbReference type="NCBI Taxonomy" id="382380"/>
    <lineage>
        <taxon>Eukaryota</taxon>
        <taxon>Sar</taxon>
        <taxon>Stramenopiles</taxon>
        <taxon>Ochrophyta</taxon>
        <taxon>Bacillariophyta</taxon>
        <taxon>Coscinodiscophyceae</taxon>
        <taxon>Thalassiosirophycidae</taxon>
        <taxon>Stephanodiscales</taxon>
        <taxon>Stephanodiscaceae</taxon>
        <taxon>Cyclostephanos</taxon>
    </lineage>
</organism>
<dbReference type="EMBL" id="JALLPB020000241">
    <property type="protein sequence ID" value="KAL3811723.1"/>
    <property type="molecule type" value="Genomic_DNA"/>
</dbReference>
<feature type="compositionally biased region" description="Basic and acidic residues" evidence="1">
    <location>
        <begin position="182"/>
        <end position="193"/>
    </location>
</feature>
<comment type="caution">
    <text evidence="2">The sequence shown here is derived from an EMBL/GenBank/DDBJ whole genome shotgun (WGS) entry which is preliminary data.</text>
</comment>
<name>A0ABD3RFT5_9STRA</name>
<keyword evidence="3" id="KW-1185">Reference proteome</keyword>
<feature type="region of interest" description="Disordered" evidence="1">
    <location>
        <begin position="541"/>
        <end position="584"/>
    </location>
</feature>
<accession>A0ABD3RFT5</accession>
<proteinExistence type="predicted"/>
<feature type="compositionally biased region" description="Basic and acidic residues" evidence="1">
    <location>
        <begin position="572"/>
        <end position="584"/>
    </location>
</feature>
<dbReference type="AlphaFoldDB" id="A0ABD3RFT5"/>
<feature type="compositionally biased region" description="Basic and acidic residues" evidence="1">
    <location>
        <begin position="56"/>
        <end position="70"/>
    </location>
</feature>
<feature type="region of interest" description="Disordered" evidence="1">
    <location>
        <begin position="426"/>
        <end position="448"/>
    </location>
</feature>
<gene>
    <name evidence="2" type="ORF">ACHAXA_009497</name>
</gene>
<feature type="region of interest" description="Disordered" evidence="1">
    <location>
        <begin position="479"/>
        <end position="528"/>
    </location>
</feature>
<feature type="region of interest" description="Disordered" evidence="1">
    <location>
        <begin position="24"/>
        <end position="202"/>
    </location>
</feature>